<feature type="region of interest" description="Disordered" evidence="1">
    <location>
        <begin position="55"/>
        <end position="94"/>
    </location>
</feature>
<sequence length="94" mass="10184">MNDASLLIQAAFLQESRVVIVIAGMAGAAFRGGRSHAGPGVSPRADRRGLWRRCRASGHAQQKVAAQAQVPNQTRGDRRADARRGRNKKRPAQN</sequence>
<dbReference type="KEGG" id="deo:CAY53_00760"/>
<name>A0A2L1GKH9_9BACT</name>
<feature type="compositionally biased region" description="Basic residues" evidence="1">
    <location>
        <begin position="85"/>
        <end position="94"/>
    </location>
</feature>
<gene>
    <name evidence="2" type="ORF">CAY53_00760</name>
</gene>
<evidence type="ECO:0000313" key="3">
    <source>
        <dbReference type="Proteomes" id="UP000239867"/>
    </source>
</evidence>
<protein>
    <submittedName>
        <fullName evidence="2">Uncharacterized protein</fullName>
    </submittedName>
</protein>
<dbReference type="Proteomes" id="UP000239867">
    <property type="component" value="Chromosome"/>
</dbReference>
<organism evidence="2 3">
    <name type="scientific">Desulfobulbus oralis</name>
    <dbReference type="NCBI Taxonomy" id="1986146"/>
    <lineage>
        <taxon>Bacteria</taxon>
        <taxon>Pseudomonadati</taxon>
        <taxon>Thermodesulfobacteriota</taxon>
        <taxon>Desulfobulbia</taxon>
        <taxon>Desulfobulbales</taxon>
        <taxon>Desulfobulbaceae</taxon>
        <taxon>Desulfobulbus</taxon>
    </lineage>
</organism>
<dbReference type="EMBL" id="CP021255">
    <property type="protein sequence ID" value="AVD70191.1"/>
    <property type="molecule type" value="Genomic_DNA"/>
</dbReference>
<dbReference type="AlphaFoldDB" id="A0A2L1GKH9"/>
<dbReference type="RefSeq" id="WP_104935517.1">
    <property type="nucleotide sequence ID" value="NZ_CP021255.1"/>
</dbReference>
<accession>A0A2L1GKH9</accession>
<reference evidence="2 3" key="1">
    <citation type="journal article" date="2018" name="MBio">
        <title>Insights into the evolution of host association through the isolation and characterization of a novel human periodontal pathobiont, Desulfobulbus oralis.</title>
        <authorList>
            <person name="Cross K.L."/>
            <person name="Chirania P."/>
            <person name="Xiong W."/>
            <person name="Beall C.J."/>
            <person name="Elkins J.G."/>
            <person name="Giannone R.J."/>
            <person name="Griffen A.L."/>
            <person name="Guss A.M."/>
            <person name="Hettich R.L."/>
            <person name="Joshi S.S."/>
            <person name="Mokrzan E.M."/>
            <person name="Martin R.K."/>
            <person name="Zhulin I.B."/>
            <person name="Leys E.J."/>
            <person name="Podar M."/>
        </authorList>
    </citation>
    <scope>NUCLEOTIDE SEQUENCE [LARGE SCALE GENOMIC DNA]</scope>
    <source>
        <strain evidence="2 3">ORNL</strain>
    </source>
</reference>
<proteinExistence type="predicted"/>
<feature type="compositionally biased region" description="Basic and acidic residues" evidence="1">
    <location>
        <begin position="75"/>
        <end position="84"/>
    </location>
</feature>
<keyword evidence="3" id="KW-1185">Reference proteome</keyword>
<evidence type="ECO:0000313" key="2">
    <source>
        <dbReference type="EMBL" id="AVD70191.1"/>
    </source>
</evidence>
<feature type="compositionally biased region" description="Low complexity" evidence="1">
    <location>
        <begin position="60"/>
        <end position="70"/>
    </location>
</feature>
<evidence type="ECO:0000256" key="1">
    <source>
        <dbReference type="SAM" id="MobiDB-lite"/>
    </source>
</evidence>